<evidence type="ECO:0000256" key="12">
    <source>
        <dbReference type="ARBA" id="ARBA00022989"/>
    </source>
</evidence>
<gene>
    <name evidence="19" type="primary">cobS</name>
    <name evidence="20" type="ORF">GCM10009017_09490</name>
    <name evidence="21" type="ORF">J2752_001405</name>
</gene>
<comment type="subcellular location">
    <subcellularLocation>
        <location evidence="2 19">Cell membrane</location>
        <topology evidence="2 19">Multi-pass membrane protein</topology>
    </subcellularLocation>
</comment>
<dbReference type="NCBIfam" id="TIGR00317">
    <property type="entry name" value="cobS"/>
    <property type="match status" value="1"/>
</dbReference>
<evidence type="ECO:0000256" key="18">
    <source>
        <dbReference type="ARBA" id="ARBA00049504"/>
    </source>
</evidence>
<reference evidence="21" key="3">
    <citation type="submission" date="2021-03" db="EMBL/GenBank/DDBJ databases">
        <title>Genomic Encyclopedia of Type Strains, Phase IV (KMG-IV): sequencing the most valuable type-strain genomes for metagenomic binning, comparative biology and taxonomic classification.</title>
        <authorList>
            <person name="Goeker M."/>
        </authorList>
    </citation>
    <scope>NUCLEOTIDE SEQUENCE</scope>
    <source>
        <strain evidence="21">DSM 22443</strain>
    </source>
</reference>
<comment type="function">
    <text evidence="14 19">Joins adenosylcobinamide-GDP and alpha-ribazole to generate adenosylcobalamin (Ado-cobalamin). Also synthesizes adenosylcobalamin 5'-phosphate from adenosylcobinamide-GDP and alpha-ribazole 5'-phosphate.</text>
</comment>
<keyword evidence="13 19" id="KW-0472">Membrane</keyword>
<comment type="cofactor">
    <cofactor evidence="1 19">
        <name>Mg(2+)</name>
        <dbReference type="ChEBI" id="CHEBI:18420"/>
    </cofactor>
</comment>
<comment type="caution">
    <text evidence="20">The sequence shown here is derived from an EMBL/GenBank/DDBJ whole genome shotgun (WGS) entry which is preliminary data.</text>
</comment>
<dbReference type="Pfam" id="PF02654">
    <property type="entry name" value="CobS"/>
    <property type="match status" value="1"/>
</dbReference>
<dbReference type="GO" id="GO:0051073">
    <property type="term" value="F:adenosylcobinamide-GDP ribazoletransferase activity"/>
    <property type="evidence" value="ECO:0007669"/>
    <property type="project" value="UniProtKB-UniRule"/>
</dbReference>
<evidence type="ECO:0000256" key="13">
    <source>
        <dbReference type="ARBA" id="ARBA00023136"/>
    </source>
</evidence>
<reference evidence="20" key="2">
    <citation type="submission" date="2020-09" db="EMBL/GenBank/DDBJ databases">
        <authorList>
            <person name="Sun Q."/>
            <person name="Ohkuma M."/>
        </authorList>
    </citation>
    <scope>NUCLEOTIDE SEQUENCE</scope>
    <source>
        <strain evidence="20">JCM 16108</strain>
    </source>
</reference>
<dbReference type="Proteomes" id="UP000765891">
    <property type="component" value="Unassembled WGS sequence"/>
</dbReference>
<evidence type="ECO:0000256" key="6">
    <source>
        <dbReference type="ARBA" id="ARBA00015850"/>
    </source>
</evidence>
<comment type="catalytic activity">
    <reaction evidence="17 19">
        <text>alpha-ribazole + adenosylcob(III)inamide-GDP = adenosylcob(III)alamin + GMP + H(+)</text>
        <dbReference type="Rhea" id="RHEA:16049"/>
        <dbReference type="ChEBI" id="CHEBI:10329"/>
        <dbReference type="ChEBI" id="CHEBI:15378"/>
        <dbReference type="ChEBI" id="CHEBI:18408"/>
        <dbReference type="ChEBI" id="CHEBI:58115"/>
        <dbReference type="ChEBI" id="CHEBI:60487"/>
        <dbReference type="EC" id="2.7.8.26"/>
    </reaction>
</comment>
<comment type="similarity">
    <text evidence="4 19">Belongs to the CobS family.</text>
</comment>
<feature type="transmembrane region" description="Helical" evidence="19">
    <location>
        <begin position="50"/>
        <end position="77"/>
    </location>
</feature>
<dbReference type="AlphaFoldDB" id="A0A830FUJ4"/>
<evidence type="ECO:0000256" key="4">
    <source>
        <dbReference type="ARBA" id="ARBA00010561"/>
    </source>
</evidence>
<dbReference type="HAMAP" id="MF_00719">
    <property type="entry name" value="CobS"/>
    <property type="match status" value="1"/>
</dbReference>
<comment type="caution">
    <text evidence="19">Lacks conserved residue(s) required for the propagation of feature annotation.</text>
</comment>
<keyword evidence="10 19" id="KW-0812">Transmembrane</keyword>
<feature type="transmembrane region" description="Helical" evidence="19">
    <location>
        <begin position="112"/>
        <end position="135"/>
    </location>
</feature>
<dbReference type="GO" id="GO:0005886">
    <property type="term" value="C:plasma membrane"/>
    <property type="evidence" value="ECO:0007669"/>
    <property type="project" value="UniProtKB-SubCell"/>
</dbReference>
<sequence>MGLSAPVRRVARALRGALGFLTRAPVGHDRAAWDAFRATPVAFPLAGYPIGVALALPLALPLSPSLAAFAFVCWVYVVTGIPHADAITDLGDAAVVHGTPAERREVMTDTTVGVGGALALGLVLLGLFALGSTLAALPLRALALVVTAEVGAKLAVAAVACLGDPAHEGLGSAVAGDLDARSLALPVAVSLPAALLAWPTPAGVLALVAALCTALCVRAWATRRLGGVSGDVLGGANELARLAALFAGVVAWTAW</sequence>
<dbReference type="InterPro" id="IPR003805">
    <property type="entry name" value="CobS"/>
</dbReference>
<evidence type="ECO:0000313" key="22">
    <source>
        <dbReference type="Proteomes" id="UP000614609"/>
    </source>
</evidence>
<evidence type="ECO:0000256" key="16">
    <source>
        <dbReference type="ARBA" id="ARBA00032853"/>
    </source>
</evidence>
<evidence type="ECO:0000256" key="5">
    <source>
        <dbReference type="ARBA" id="ARBA00013200"/>
    </source>
</evidence>
<proteinExistence type="inferred from homology"/>
<reference evidence="20" key="1">
    <citation type="journal article" date="2014" name="Int. J. Syst. Evol. Microbiol.">
        <title>Complete genome sequence of Corynebacterium casei LMG S-19264T (=DSM 44701T), isolated from a smear-ripened cheese.</title>
        <authorList>
            <consortium name="US DOE Joint Genome Institute (JGI-PGF)"/>
            <person name="Walter F."/>
            <person name="Albersmeier A."/>
            <person name="Kalinowski J."/>
            <person name="Ruckert C."/>
        </authorList>
    </citation>
    <scope>NUCLEOTIDE SEQUENCE</scope>
    <source>
        <strain evidence="20">JCM 16108</strain>
    </source>
</reference>
<evidence type="ECO:0000256" key="2">
    <source>
        <dbReference type="ARBA" id="ARBA00004651"/>
    </source>
</evidence>
<evidence type="ECO:0000256" key="9">
    <source>
        <dbReference type="ARBA" id="ARBA00022679"/>
    </source>
</evidence>
<dbReference type="PANTHER" id="PTHR34148">
    <property type="entry name" value="ADENOSYLCOBINAMIDE-GDP RIBAZOLETRANSFERASE"/>
    <property type="match status" value="1"/>
</dbReference>
<evidence type="ECO:0000256" key="8">
    <source>
        <dbReference type="ARBA" id="ARBA00022573"/>
    </source>
</evidence>
<name>A0A830FUJ4_9EURY</name>
<dbReference type="Proteomes" id="UP000614609">
    <property type="component" value="Unassembled WGS sequence"/>
</dbReference>
<evidence type="ECO:0000256" key="15">
    <source>
        <dbReference type="ARBA" id="ARBA00032605"/>
    </source>
</evidence>
<evidence type="ECO:0000256" key="3">
    <source>
        <dbReference type="ARBA" id="ARBA00004663"/>
    </source>
</evidence>
<keyword evidence="8 19" id="KW-0169">Cobalamin biosynthesis</keyword>
<evidence type="ECO:0000256" key="10">
    <source>
        <dbReference type="ARBA" id="ARBA00022692"/>
    </source>
</evidence>
<evidence type="ECO:0000256" key="11">
    <source>
        <dbReference type="ARBA" id="ARBA00022842"/>
    </source>
</evidence>
<dbReference type="UniPathway" id="UPA00148">
    <property type="reaction ID" value="UER00238"/>
</dbReference>
<dbReference type="EMBL" id="BMOO01000002">
    <property type="protein sequence ID" value="GGM61478.1"/>
    <property type="molecule type" value="Genomic_DNA"/>
</dbReference>
<evidence type="ECO:0000256" key="7">
    <source>
        <dbReference type="ARBA" id="ARBA00022475"/>
    </source>
</evidence>
<organism evidence="20 22">
    <name type="scientific">Halarchaeum rubridurum</name>
    <dbReference type="NCBI Taxonomy" id="489911"/>
    <lineage>
        <taxon>Archaea</taxon>
        <taxon>Methanobacteriati</taxon>
        <taxon>Methanobacteriota</taxon>
        <taxon>Stenosarchaea group</taxon>
        <taxon>Halobacteria</taxon>
        <taxon>Halobacteriales</taxon>
        <taxon>Halobacteriaceae</taxon>
    </lineage>
</organism>
<comment type="catalytic activity">
    <reaction evidence="18 19">
        <text>alpha-ribazole 5'-phosphate + adenosylcob(III)inamide-GDP = adenosylcob(III)alamin 5'-phosphate + GMP + H(+)</text>
        <dbReference type="Rhea" id="RHEA:23560"/>
        <dbReference type="ChEBI" id="CHEBI:15378"/>
        <dbReference type="ChEBI" id="CHEBI:57918"/>
        <dbReference type="ChEBI" id="CHEBI:58115"/>
        <dbReference type="ChEBI" id="CHEBI:60487"/>
        <dbReference type="ChEBI" id="CHEBI:60493"/>
        <dbReference type="EC" id="2.7.8.26"/>
    </reaction>
</comment>
<dbReference type="RefSeq" id="WP_229732308.1">
    <property type="nucleotide sequence ID" value="NZ_BMOO01000002.1"/>
</dbReference>
<evidence type="ECO:0000313" key="20">
    <source>
        <dbReference type="EMBL" id="GGM61478.1"/>
    </source>
</evidence>
<dbReference type="EMBL" id="JAGGKO010000002">
    <property type="protein sequence ID" value="MBP1954493.1"/>
    <property type="molecule type" value="Genomic_DNA"/>
</dbReference>
<protein>
    <recommendedName>
        <fullName evidence="6 19">Adenosylcobinamide-GDP ribazoletransferase</fullName>
        <ecNumber evidence="5 19">2.7.8.26</ecNumber>
    </recommendedName>
    <alternativeName>
        <fullName evidence="16 19">Cobalamin synthase</fullName>
    </alternativeName>
    <alternativeName>
        <fullName evidence="15 19">Cobalamin-5'-phosphate synthase</fullName>
    </alternativeName>
</protein>
<keyword evidence="12 19" id="KW-1133">Transmembrane helix</keyword>
<evidence type="ECO:0000313" key="21">
    <source>
        <dbReference type="EMBL" id="MBP1954493.1"/>
    </source>
</evidence>
<evidence type="ECO:0000256" key="14">
    <source>
        <dbReference type="ARBA" id="ARBA00025228"/>
    </source>
</evidence>
<keyword evidence="11 19" id="KW-0460">Magnesium</keyword>
<accession>A0A830FUJ4</accession>
<keyword evidence="7 19" id="KW-1003">Cell membrane</keyword>
<keyword evidence="22" id="KW-1185">Reference proteome</keyword>
<dbReference type="GO" id="GO:0009236">
    <property type="term" value="P:cobalamin biosynthetic process"/>
    <property type="evidence" value="ECO:0007669"/>
    <property type="project" value="UniProtKB-UniRule"/>
</dbReference>
<comment type="pathway">
    <text evidence="3 19">Cofactor biosynthesis; adenosylcobalamin biosynthesis; adenosylcobalamin from cob(II)yrinate a,c-diamide: step 7/7.</text>
</comment>
<dbReference type="GO" id="GO:0008818">
    <property type="term" value="F:cobalamin 5'-phosphate synthase activity"/>
    <property type="evidence" value="ECO:0007669"/>
    <property type="project" value="UniProtKB-UniRule"/>
</dbReference>
<dbReference type="PANTHER" id="PTHR34148:SF1">
    <property type="entry name" value="ADENOSYLCOBINAMIDE-GDP RIBAZOLETRANSFERASE"/>
    <property type="match status" value="1"/>
</dbReference>
<feature type="transmembrane region" description="Helical" evidence="19">
    <location>
        <begin position="204"/>
        <end position="221"/>
    </location>
</feature>
<keyword evidence="9 19" id="KW-0808">Transferase</keyword>
<evidence type="ECO:0000256" key="19">
    <source>
        <dbReference type="HAMAP-Rule" id="MF_00719"/>
    </source>
</evidence>
<dbReference type="EC" id="2.7.8.26" evidence="5 19"/>
<evidence type="ECO:0000256" key="1">
    <source>
        <dbReference type="ARBA" id="ARBA00001946"/>
    </source>
</evidence>
<evidence type="ECO:0000256" key="17">
    <source>
        <dbReference type="ARBA" id="ARBA00048623"/>
    </source>
</evidence>